<dbReference type="InterPro" id="IPR002999">
    <property type="entry name" value="Tudor"/>
</dbReference>
<dbReference type="PANTHER" id="PTHR22948">
    <property type="entry name" value="TUDOR DOMAIN CONTAINING PROTEIN"/>
    <property type="match status" value="1"/>
</dbReference>
<gene>
    <name evidence="2" type="ORF">DGAL_LOCUS8289</name>
</gene>
<dbReference type="AlphaFoldDB" id="A0A8J2WFG7"/>
<accession>A0A8J2WFG7</accession>
<evidence type="ECO:0000259" key="1">
    <source>
        <dbReference type="PROSITE" id="PS50304"/>
    </source>
</evidence>
<dbReference type="EMBL" id="CAKKLH010000179">
    <property type="protein sequence ID" value="CAH0105269.1"/>
    <property type="molecule type" value="Genomic_DNA"/>
</dbReference>
<organism evidence="2 3">
    <name type="scientific">Daphnia galeata</name>
    <dbReference type="NCBI Taxonomy" id="27404"/>
    <lineage>
        <taxon>Eukaryota</taxon>
        <taxon>Metazoa</taxon>
        <taxon>Ecdysozoa</taxon>
        <taxon>Arthropoda</taxon>
        <taxon>Crustacea</taxon>
        <taxon>Branchiopoda</taxon>
        <taxon>Diplostraca</taxon>
        <taxon>Cladocera</taxon>
        <taxon>Anomopoda</taxon>
        <taxon>Daphniidae</taxon>
        <taxon>Daphnia</taxon>
    </lineage>
</organism>
<dbReference type="GO" id="GO:0005737">
    <property type="term" value="C:cytoplasm"/>
    <property type="evidence" value="ECO:0007669"/>
    <property type="project" value="UniProtKB-ARBA"/>
</dbReference>
<dbReference type="Gene3D" id="2.30.30.140">
    <property type="match status" value="4"/>
</dbReference>
<dbReference type="Pfam" id="PF00567">
    <property type="entry name" value="TUDOR"/>
    <property type="match status" value="4"/>
</dbReference>
<feature type="domain" description="Tudor" evidence="1">
    <location>
        <begin position="313"/>
        <end position="376"/>
    </location>
</feature>
<dbReference type="Gene3D" id="2.40.50.90">
    <property type="match status" value="2"/>
</dbReference>
<dbReference type="OrthoDB" id="6341445at2759"/>
<dbReference type="Proteomes" id="UP000789390">
    <property type="component" value="Unassembled WGS sequence"/>
</dbReference>
<evidence type="ECO:0000313" key="2">
    <source>
        <dbReference type="EMBL" id="CAH0105269.1"/>
    </source>
</evidence>
<comment type="caution">
    <text evidence="2">The sequence shown here is derived from an EMBL/GenBank/DDBJ whole genome shotgun (WGS) entry which is preliminary data.</text>
</comment>
<evidence type="ECO:0000313" key="3">
    <source>
        <dbReference type="Proteomes" id="UP000789390"/>
    </source>
</evidence>
<dbReference type="SUPFAM" id="SSF63748">
    <property type="entry name" value="Tudor/PWWP/MBT"/>
    <property type="match status" value="4"/>
</dbReference>
<feature type="domain" description="Tudor" evidence="1">
    <location>
        <begin position="513"/>
        <end position="571"/>
    </location>
</feature>
<feature type="domain" description="Tudor" evidence="1">
    <location>
        <begin position="714"/>
        <end position="771"/>
    </location>
</feature>
<keyword evidence="3" id="KW-1185">Reference proteome</keyword>
<reference evidence="2" key="1">
    <citation type="submission" date="2021-11" db="EMBL/GenBank/DDBJ databases">
        <authorList>
            <person name="Schell T."/>
        </authorList>
    </citation>
    <scope>NUCLEOTIDE SEQUENCE</scope>
    <source>
        <strain evidence="2">M5</strain>
    </source>
</reference>
<dbReference type="InterPro" id="IPR035437">
    <property type="entry name" value="SNase_OB-fold_sf"/>
</dbReference>
<name>A0A8J2WFG7_9CRUS</name>
<dbReference type="PROSITE" id="PS50304">
    <property type="entry name" value="TUDOR"/>
    <property type="match status" value="4"/>
</dbReference>
<dbReference type="PANTHER" id="PTHR22948:SF72">
    <property type="entry name" value="TUDOR DOMAIN-CONTAINING PROTEIN"/>
    <property type="match status" value="1"/>
</dbReference>
<dbReference type="InterPro" id="IPR050621">
    <property type="entry name" value="Tudor_domain_containing"/>
</dbReference>
<sequence length="870" mass="97761">MDKILPVHLAAEEMLFVTLPQKPGCFYAKLVSRSVKDLNGMAAELMEAYSNPNPPLLYADFQSHLGQYGVLHWGVDNKFYRICVTKEHLNMAEVHFIDYGNYLRIQQCEILAPLESLTGFNQPPYGIHCMLEDRVTLSFPEWSDLILEQSIEVKIGKCVDEIYSVTLTNHPFNKKIVKAIFPIIPFKRKVLENQQSPYMEPSTPVPAKIVSETEITNKCVPFRINIGSDHFTMNDLSKNMLSNRVTSCKETALKQLIYPQQILPRSNTSVMVVCLDDPTSFYVKLSESCSSVTNMTKKLNEVYSDKLKPAIKNAKPGSACVVQYDVDNKWYRGKILKFNDPPVTFPLVTVLFVDYGFTQRSSLKVLKAIDEEFVQLPPQAFYCRLSGLGNTRAWTVEEKNIFKACCMNKALNANFADQDSEGKFPLRLVNKIEMTSINNFLCSLKNSTSVSLPSVGYSFLPLSKTAVDVSIAWYYNPGRIFINPVDLSAYQNALFEFEEFYSSLPPGELLEDQPSVGLPCVAQFLEDGRHYRSQILSIRHEMAEILFVDYGNQQDTPLSLLKRMIPPFMQCPQLTWQSKLKGVKKIVSGLSNPESQKHLDVCFLSGQTLSALIHPISPDGRNGVFEVDLNIPGIGDAAQYLIQQRVVDGTSETETNYLVTGSVNYSPGQLISFSALATYIKSPTEIWVQLEPDIVDIVMDQIAAQNVSQFAVLKPSIGSYCLALLSNRLWYRAVVNSFDKDQANVTLFDYGNSFILDLEDLRVLPNHLAQYPKLALKCALDGTQTNCISPPTVNQCMLTIYEQILSVVFVSRTPENVYVRLYSSTGNDLNEKLGLSGNLKIKIVKDTHVGKNAIELNVTYGQSRKEQPVP</sequence>
<protein>
    <recommendedName>
        <fullName evidence="1">Tudor domain-containing protein</fullName>
    </recommendedName>
</protein>
<feature type="domain" description="Tudor" evidence="1">
    <location>
        <begin position="62"/>
        <end position="120"/>
    </location>
</feature>
<proteinExistence type="predicted"/>
<dbReference type="SMART" id="SM00333">
    <property type="entry name" value="TUDOR"/>
    <property type="match status" value="4"/>
</dbReference>